<protein>
    <recommendedName>
        <fullName evidence="1">LysM domain-containing protein</fullName>
    </recommendedName>
</protein>
<dbReference type="EMBL" id="AZQP01000001">
    <property type="protein sequence ID" value="EYE89871.1"/>
    <property type="molecule type" value="Genomic_DNA"/>
</dbReference>
<evidence type="ECO:0000313" key="3">
    <source>
        <dbReference type="Proteomes" id="UP000019681"/>
    </source>
</evidence>
<dbReference type="InterPro" id="IPR024300">
    <property type="entry name" value="SipL_SPOCS_dom"/>
</dbReference>
<dbReference type="Gene3D" id="3.10.350.10">
    <property type="entry name" value="LysM domain"/>
    <property type="match status" value="1"/>
</dbReference>
<accession>A0A017RZ54</accession>
<dbReference type="OrthoDB" id="9779340at2"/>
<proteinExistence type="predicted"/>
<gene>
    <name evidence="2" type="ORF">Q428_00345</name>
</gene>
<evidence type="ECO:0000313" key="2">
    <source>
        <dbReference type="EMBL" id="EYE89871.1"/>
    </source>
</evidence>
<dbReference type="SMART" id="SM00257">
    <property type="entry name" value="LysM"/>
    <property type="match status" value="1"/>
</dbReference>
<dbReference type="Proteomes" id="UP000019681">
    <property type="component" value="Unassembled WGS sequence"/>
</dbReference>
<keyword evidence="3" id="KW-1185">Reference proteome</keyword>
<dbReference type="Pfam" id="PF01476">
    <property type="entry name" value="LysM"/>
    <property type="match status" value="1"/>
</dbReference>
<comment type="caution">
    <text evidence="2">The sequence shown here is derived from an EMBL/GenBank/DDBJ whole genome shotgun (WGS) entry which is preliminary data.</text>
</comment>
<organism evidence="2 3">
    <name type="scientific">Fervidicella metallireducens AeB</name>
    <dbReference type="NCBI Taxonomy" id="1403537"/>
    <lineage>
        <taxon>Bacteria</taxon>
        <taxon>Bacillati</taxon>
        <taxon>Bacillota</taxon>
        <taxon>Clostridia</taxon>
        <taxon>Eubacteriales</taxon>
        <taxon>Clostridiaceae</taxon>
        <taxon>Fervidicella</taxon>
    </lineage>
</organism>
<sequence>MPVEIVRDMINYEKLVGEGSSQTIVKGDIVLEDRNPDMERILCMDGKAKIVSSEVMEDKVIVEGKVNFEIYYTTMDENNEVYKKTASSNFSHTIQVPGTTPKSYCKAVADIEHMDFEQVNSKKVNVSAVINIRAAAYDMDVVEAVSDIRGDNVQLLKDSVEVDEHIGHGSGQSIIKGKIQLPEDMPEVKSILKPNVHVHKKDIIVQDGKVIINACALIKVMFITTEQHLMNMEQDVAFTHELNIPEVKTSMKCDARFDIEDIYEDITENENGERKNIDIEAVIGINANVYMNREIQTIVDAYSPEERYEIERRSIKSIGFYAEGTDSQTLKERIILPENAEGIDKIKTMMVKPSITDLSIIEDKLLIEGVVNCCSIYMAANQEGGVFCYEEEIPFKASIDMPGTKIDMMPEATVNIEHVSFEKISPREIEVKVILECEGKVYRKSFVDVVKSVQETELPENIKNMPSLIIYNVQPNDTLWKIAKKYNTAMEDILKINDIPDPDEIQPGFKILIPNKRFIK</sequence>
<dbReference type="SUPFAM" id="SSF54106">
    <property type="entry name" value="LysM domain"/>
    <property type="match status" value="1"/>
</dbReference>
<dbReference type="InterPro" id="IPR018392">
    <property type="entry name" value="LysM"/>
</dbReference>
<dbReference type="STRING" id="1403537.Q428_00345"/>
<dbReference type="InterPro" id="IPR036779">
    <property type="entry name" value="LysM_dom_sf"/>
</dbReference>
<dbReference type="CDD" id="cd00118">
    <property type="entry name" value="LysM"/>
    <property type="match status" value="1"/>
</dbReference>
<reference evidence="2 3" key="1">
    <citation type="journal article" date="2014" name="Genome Announc.">
        <title>Draft Genome Sequence of Fervidicella metallireducens Strain AeBT, an Iron-Reducing Thermoanaerobe from the Great Artesian Basin.</title>
        <authorList>
            <person name="Patel B.K."/>
        </authorList>
    </citation>
    <scope>NUCLEOTIDE SEQUENCE [LARGE SCALE GENOMIC DNA]</scope>
    <source>
        <strain evidence="2 3">AeB</strain>
    </source>
</reference>
<feature type="domain" description="LysM" evidence="1">
    <location>
        <begin position="469"/>
        <end position="513"/>
    </location>
</feature>
<dbReference type="RefSeq" id="WP_035377122.1">
    <property type="nucleotide sequence ID" value="NZ_AZQP01000001.1"/>
</dbReference>
<evidence type="ECO:0000259" key="1">
    <source>
        <dbReference type="PROSITE" id="PS51782"/>
    </source>
</evidence>
<dbReference type="PROSITE" id="PS51782">
    <property type="entry name" value="LYSM"/>
    <property type="match status" value="1"/>
</dbReference>
<dbReference type="Pfam" id="PF12673">
    <property type="entry name" value="SipL"/>
    <property type="match status" value="3"/>
</dbReference>
<name>A0A017RZ54_9CLOT</name>
<dbReference type="AlphaFoldDB" id="A0A017RZ54"/>